<organism evidence="9 10">
    <name type="scientific">Sulfurimonas lithotrophica</name>
    <dbReference type="NCBI Taxonomy" id="2590022"/>
    <lineage>
        <taxon>Bacteria</taxon>
        <taxon>Pseudomonadati</taxon>
        <taxon>Campylobacterota</taxon>
        <taxon>Epsilonproteobacteria</taxon>
        <taxon>Campylobacterales</taxon>
        <taxon>Sulfurimonadaceae</taxon>
        <taxon>Sulfurimonas</taxon>
    </lineage>
</organism>
<dbReference type="InterPro" id="IPR050326">
    <property type="entry name" value="NAD_dep_DNA_ligaseB"/>
</dbReference>
<dbReference type="CDD" id="cd08041">
    <property type="entry name" value="OBF_kDNA_ligase_like"/>
    <property type="match status" value="1"/>
</dbReference>
<gene>
    <name evidence="9" type="ORF">FJR48_03695</name>
</gene>
<dbReference type="RefSeq" id="WP_152306812.1">
    <property type="nucleotide sequence ID" value="NZ_CP043617.1"/>
</dbReference>
<keyword evidence="4" id="KW-0227">DNA damage</keyword>
<dbReference type="PANTHER" id="PTHR47810:SF1">
    <property type="entry name" value="DNA LIGASE B"/>
    <property type="match status" value="1"/>
</dbReference>
<evidence type="ECO:0000256" key="1">
    <source>
        <dbReference type="ARBA" id="ARBA00001968"/>
    </source>
</evidence>
<dbReference type="Proteomes" id="UP000326944">
    <property type="component" value="Chromosome"/>
</dbReference>
<dbReference type="KEGG" id="sulg:FJR48_03695"/>
<evidence type="ECO:0000259" key="8">
    <source>
        <dbReference type="Pfam" id="PF14743"/>
    </source>
</evidence>
<keyword evidence="5" id="KW-0234">DNA repair</keyword>
<dbReference type="Gene3D" id="3.30.470.30">
    <property type="entry name" value="DNA ligase/mRNA capping enzyme"/>
    <property type="match status" value="1"/>
</dbReference>
<dbReference type="Gene3D" id="2.40.50.140">
    <property type="entry name" value="Nucleic acid-binding proteins"/>
    <property type="match status" value="1"/>
</dbReference>
<dbReference type="SUPFAM" id="SSF50249">
    <property type="entry name" value="Nucleic acid-binding proteins"/>
    <property type="match status" value="1"/>
</dbReference>
<comment type="catalytic activity">
    <reaction evidence="6">
        <text>ATP + (deoxyribonucleotide)n-3'-hydroxyl + 5'-phospho-(deoxyribonucleotide)m = (deoxyribonucleotide)n+m + AMP + diphosphate.</text>
        <dbReference type="EC" id="6.5.1.1"/>
    </reaction>
</comment>
<evidence type="ECO:0000256" key="4">
    <source>
        <dbReference type="ARBA" id="ARBA00022763"/>
    </source>
</evidence>
<evidence type="ECO:0000256" key="3">
    <source>
        <dbReference type="ARBA" id="ARBA00022705"/>
    </source>
</evidence>
<dbReference type="GO" id="GO:0006281">
    <property type="term" value="P:DNA repair"/>
    <property type="evidence" value="ECO:0007669"/>
    <property type="project" value="UniProtKB-KW"/>
</dbReference>
<dbReference type="AlphaFoldDB" id="A0A5P8NZJ0"/>
<evidence type="ECO:0000256" key="5">
    <source>
        <dbReference type="ARBA" id="ARBA00023204"/>
    </source>
</evidence>
<sequence>MKILLILLLCTYIWSDKPNLFLLNTYTDDKNISGWYMSEKLDGVRAYWDGEKLISRGGKVFNPPTFFIKNFPKHKLDGELWSKRNDFENISSIVKTKKSNEKWKELTYNIFEVPSARGSLLQRLSNVKETKYLKLIKQIKVKNKEHLKEFLSTIEKQGGEGVVVRDGSLPYYTGRDNNSLKVKSYQDAECKVVSFNNGNGKYKNKLGSLNCKLKSDKIIKIGSGFSDKQRKNPPKIGSIITFKYYGLTSKGNPKFPVFLRQRDKTK</sequence>
<dbReference type="Pfam" id="PF01068">
    <property type="entry name" value="DNA_ligase_A_M"/>
    <property type="match status" value="1"/>
</dbReference>
<dbReference type="PANTHER" id="PTHR47810">
    <property type="entry name" value="DNA LIGASE"/>
    <property type="match status" value="1"/>
</dbReference>
<reference evidence="9 10" key="1">
    <citation type="submission" date="2019-09" db="EMBL/GenBank/DDBJ databases">
        <title>Sulfurimonas gotlandica sp. nov., a chemoautotrophic and psychrotolerant epsilonproteobacterium isolated from a pelagic redoxcline, and an emended description of the genus Sulfurimonas.</title>
        <authorList>
            <person name="Wang S."/>
            <person name="Jiang L."/>
            <person name="Shao S."/>
        </authorList>
    </citation>
    <scope>NUCLEOTIDE SEQUENCE [LARGE SCALE GENOMIC DNA]</scope>
    <source>
        <strain evidence="9 10">GYSZ_1</strain>
    </source>
</reference>
<dbReference type="EMBL" id="CP043617">
    <property type="protein sequence ID" value="QFR48869.1"/>
    <property type="molecule type" value="Genomic_DNA"/>
</dbReference>
<evidence type="ECO:0000256" key="2">
    <source>
        <dbReference type="ARBA" id="ARBA00022598"/>
    </source>
</evidence>
<name>A0A5P8NZJ0_9BACT</name>
<dbReference type="Pfam" id="PF14743">
    <property type="entry name" value="DNA_ligase_OB_2"/>
    <property type="match status" value="1"/>
</dbReference>
<dbReference type="GO" id="GO:0006310">
    <property type="term" value="P:DNA recombination"/>
    <property type="evidence" value="ECO:0007669"/>
    <property type="project" value="InterPro"/>
</dbReference>
<dbReference type="GO" id="GO:0005524">
    <property type="term" value="F:ATP binding"/>
    <property type="evidence" value="ECO:0007669"/>
    <property type="project" value="InterPro"/>
</dbReference>
<dbReference type="NCBIfam" id="NF006592">
    <property type="entry name" value="PRK09125.1"/>
    <property type="match status" value="1"/>
</dbReference>
<keyword evidence="3" id="KW-0235">DNA replication</keyword>
<accession>A0A5P8NZJ0</accession>
<dbReference type="InterPro" id="IPR029319">
    <property type="entry name" value="DNA_ligase_OB"/>
</dbReference>
<keyword evidence="2 9" id="KW-0436">Ligase</keyword>
<comment type="cofactor">
    <cofactor evidence="1">
        <name>a divalent metal cation</name>
        <dbReference type="ChEBI" id="CHEBI:60240"/>
    </cofactor>
</comment>
<dbReference type="GO" id="GO:0006260">
    <property type="term" value="P:DNA replication"/>
    <property type="evidence" value="ECO:0007669"/>
    <property type="project" value="UniProtKB-KW"/>
</dbReference>
<evidence type="ECO:0000313" key="10">
    <source>
        <dbReference type="Proteomes" id="UP000326944"/>
    </source>
</evidence>
<dbReference type="InterPro" id="IPR012310">
    <property type="entry name" value="DNA_ligase_ATP-dep_cent"/>
</dbReference>
<dbReference type="OrthoDB" id="9767858at2"/>
<feature type="domain" description="ATP-dependent DNA ligase family profile" evidence="7">
    <location>
        <begin position="35"/>
        <end position="183"/>
    </location>
</feature>
<evidence type="ECO:0000259" key="7">
    <source>
        <dbReference type="Pfam" id="PF01068"/>
    </source>
</evidence>
<dbReference type="Gene3D" id="3.30.1490.70">
    <property type="match status" value="1"/>
</dbReference>
<evidence type="ECO:0000256" key="6">
    <source>
        <dbReference type="ARBA" id="ARBA00034003"/>
    </source>
</evidence>
<keyword evidence="10" id="KW-1185">Reference proteome</keyword>
<dbReference type="CDD" id="cd07896">
    <property type="entry name" value="Adenylation_kDNA_ligase_like"/>
    <property type="match status" value="1"/>
</dbReference>
<dbReference type="SUPFAM" id="SSF56091">
    <property type="entry name" value="DNA ligase/mRNA capping enzyme, catalytic domain"/>
    <property type="match status" value="1"/>
</dbReference>
<dbReference type="GO" id="GO:0003910">
    <property type="term" value="F:DNA ligase (ATP) activity"/>
    <property type="evidence" value="ECO:0007669"/>
    <property type="project" value="UniProtKB-EC"/>
</dbReference>
<dbReference type="InterPro" id="IPR012340">
    <property type="entry name" value="NA-bd_OB-fold"/>
</dbReference>
<feature type="domain" description="DNA ligase OB-like" evidence="8">
    <location>
        <begin position="198"/>
        <end position="262"/>
    </location>
</feature>
<evidence type="ECO:0000313" key="9">
    <source>
        <dbReference type="EMBL" id="QFR48869.1"/>
    </source>
</evidence>
<protein>
    <submittedName>
        <fullName evidence="9">DNA ligase</fullName>
    </submittedName>
</protein>
<proteinExistence type="predicted"/>